<dbReference type="FunFam" id="2.10.25.10:FF:000082">
    <property type="entry name" value="Laminin subunit alpha 1"/>
    <property type="match status" value="1"/>
</dbReference>
<gene>
    <name evidence="14" type="ORF">TTRE_0000157601</name>
</gene>
<dbReference type="Pfam" id="PF00053">
    <property type="entry name" value="EGF_laminin"/>
    <property type="match status" value="17"/>
</dbReference>
<feature type="disulfide bond" evidence="10">
    <location>
        <begin position="566"/>
        <end position="575"/>
    </location>
</feature>
<dbReference type="Gene3D" id="2.60.120.260">
    <property type="entry name" value="Galactose-binding domain-like"/>
    <property type="match status" value="1"/>
</dbReference>
<dbReference type="FunFam" id="2.10.25.10:FF:000069">
    <property type="entry name" value="Laminin subunit alpha 1"/>
    <property type="match status" value="1"/>
</dbReference>
<feature type="disulfide bond" evidence="10">
    <location>
        <begin position="1872"/>
        <end position="1881"/>
    </location>
</feature>
<dbReference type="InterPro" id="IPR000742">
    <property type="entry name" value="EGF"/>
</dbReference>
<feature type="disulfide bond" evidence="10">
    <location>
        <begin position="1851"/>
        <end position="1863"/>
    </location>
</feature>
<keyword evidence="7 10" id="KW-1015">Disulfide bond</keyword>
<feature type="disulfide bond" evidence="10">
    <location>
        <begin position="1824"/>
        <end position="1833"/>
    </location>
</feature>
<evidence type="ECO:0000256" key="6">
    <source>
        <dbReference type="ARBA" id="ARBA00022869"/>
    </source>
</evidence>
<evidence type="ECO:0000313" key="15">
    <source>
        <dbReference type="Proteomes" id="UP000030665"/>
    </source>
</evidence>
<keyword evidence="9 10" id="KW-0424">Laminin EGF-like domain</keyword>
<feature type="signal peptide" evidence="11">
    <location>
        <begin position="1"/>
        <end position="22"/>
    </location>
</feature>
<dbReference type="Gene3D" id="2.170.300.10">
    <property type="entry name" value="Tie2 ligand-binding domain superfamily"/>
    <property type="match status" value="1"/>
</dbReference>
<dbReference type="PROSITE" id="PS51117">
    <property type="entry name" value="LAMININ_NTER"/>
    <property type="match status" value="1"/>
</dbReference>
<dbReference type="InterPro" id="IPR008211">
    <property type="entry name" value="Laminin_N"/>
</dbReference>
<name>A0A077YZ19_TRITR</name>
<feature type="domain" description="Laminin EGF-like" evidence="12">
    <location>
        <begin position="591"/>
        <end position="636"/>
    </location>
</feature>
<feature type="domain" description="Laminin EGF-like" evidence="12">
    <location>
        <begin position="637"/>
        <end position="682"/>
    </location>
</feature>
<dbReference type="Pfam" id="PF24973">
    <property type="entry name" value="EGF_LMN_ATRN"/>
    <property type="match status" value="1"/>
</dbReference>
<feature type="domain" description="Laminin EGF-like" evidence="12">
    <location>
        <begin position="1185"/>
        <end position="1230"/>
    </location>
</feature>
<feature type="disulfide bond" evidence="10">
    <location>
        <begin position="793"/>
        <end position="802"/>
    </location>
</feature>
<feature type="domain" description="Laminin N-terminal" evidence="13">
    <location>
        <begin position="21"/>
        <end position="327"/>
    </location>
</feature>
<evidence type="ECO:0000256" key="2">
    <source>
        <dbReference type="ARBA" id="ARBA00022525"/>
    </source>
</evidence>
<evidence type="ECO:0000256" key="5">
    <source>
        <dbReference type="ARBA" id="ARBA00022737"/>
    </source>
</evidence>
<dbReference type="InterPro" id="IPR056863">
    <property type="entry name" value="LMN_ATRN_NET-like_EGF"/>
</dbReference>
<protein>
    <submittedName>
        <fullName evidence="14">Laminin EGF and Laminin B and Laminin N domain co ntaining protein</fullName>
    </submittedName>
</protein>
<evidence type="ECO:0000313" key="14">
    <source>
        <dbReference type="EMBL" id="CDW53312.1"/>
    </source>
</evidence>
<keyword evidence="6" id="KW-0084">Basement membrane</keyword>
<dbReference type="Pfam" id="PF00055">
    <property type="entry name" value="Laminin_N"/>
    <property type="match status" value="1"/>
</dbReference>
<feature type="domain" description="Laminin EGF-like" evidence="12">
    <location>
        <begin position="1276"/>
        <end position="1323"/>
    </location>
</feature>
<feature type="disulfide bond" evidence="10">
    <location>
        <begin position="1206"/>
        <end position="1215"/>
    </location>
</feature>
<dbReference type="FunFam" id="2.10.25.10:FF:000388">
    <property type="entry name" value="Laminin subunit alpha"/>
    <property type="match status" value="1"/>
</dbReference>
<keyword evidence="4 11" id="KW-0732">Signal</keyword>
<feature type="domain" description="Laminin EGF-like" evidence="12">
    <location>
        <begin position="1851"/>
        <end position="1898"/>
    </location>
</feature>
<feature type="disulfide bond" evidence="10">
    <location>
        <begin position="1853"/>
        <end position="1870"/>
    </location>
</feature>
<feature type="disulfide bond" evidence="10">
    <location>
        <begin position="547"/>
        <end position="564"/>
    </location>
</feature>
<dbReference type="PROSITE" id="PS50027">
    <property type="entry name" value="EGF_LAM_2"/>
    <property type="match status" value="11"/>
</dbReference>
<proteinExistence type="predicted"/>
<feature type="disulfide bond" evidence="10">
    <location>
        <begin position="690"/>
        <end position="702"/>
    </location>
</feature>
<dbReference type="EMBL" id="HG805849">
    <property type="protein sequence ID" value="CDW53312.1"/>
    <property type="molecule type" value="Genomic_DNA"/>
</dbReference>
<feature type="disulfide bond" evidence="10">
    <location>
        <begin position="658"/>
        <end position="667"/>
    </location>
</feature>
<dbReference type="SMART" id="SM00181">
    <property type="entry name" value="EGF"/>
    <property type="match status" value="12"/>
</dbReference>
<feature type="domain" description="Laminin EGF-like" evidence="12">
    <location>
        <begin position="690"/>
        <end position="734"/>
    </location>
</feature>
<feature type="disulfide bond" evidence="10">
    <location>
        <begin position="637"/>
        <end position="649"/>
    </location>
</feature>
<feature type="domain" description="Laminin EGF-like" evidence="12">
    <location>
        <begin position="1804"/>
        <end position="1850"/>
    </location>
</feature>
<keyword evidence="8" id="KW-0325">Glycoprotein</keyword>
<dbReference type="Proteomes" id="UP000030665">
    <property type="component" value="Unassembled WGS sequence"/>
</dbReference>
<dbReference type="InterPro" id="IPR050440">
    <property type="entry name" value="Laminin/Netrin_ECM"/>
</dbReference>
<dbReference type="FunFam" id="2.10.25.10:FF:000275">
    <property type="entry name" value="usherin"/>
    <property type="match status" value="1"/>
</dbReference>
<organism evidence="14 15">
    <name type="scientific">Trichuris trichiura</name>
    <name type="common">Whipworm</name>
    <name type="synonym">Trichocephalus trichiurus</name>
    <dbReference type="NCBI Taxonomy" id="36087"/>
    <lineage>
        <taxon>Eukaryota</taxon>
        <taxon>Metazoa</taxon>
        <taxon>Ecdysozoa</taxon>
        <taxon>Nematoda</taxon>
        <taxon>Enoplea</taxon>
        <taxon>Dorylaimia</taxon>
        <taxon>Trichinellida</taxon>
        <taxon>Trichuridae</taxon>
        <taxon>Trichuris</taxon>
    </lineage>
</organism>
<comment type="subcellular location">
    <subcellularLocation>
        <location evidence="1">Secreted</location>
        <location evidence="1">Extracellular space</location>
        <location evidence="1">Extracellular matrix</location>
        <location evidence="1">Basement membrane</location>
    </subcellularLocation>
</comment>
<feature type="domain" description="Laminin EGF-like" evidence="12">
    <location>
        <begin position="770"/>
        <end position="822"/>
    </location>
</feature>
<evidence type="ECO:0000256" key="7">
    <source>
        <dbReference type="ARBA" id="ARBA00023157"/>
    </source>
</evidence>
<dbReference type="PANTHER" id="PTHR10574:SF406">
    <property type="entry name" value="LAMININ SUBUNIT ALPHA 5"/>
    <property type="match status" value="1"/>
</dbReference>
<keyword evidence="3" id="KW-0272">Extracellular matrix</keyword>
<evidence type="ECO:0000256" key="8">
    <source>
        <dbReference type="ARBA" id="ARBA00023180"/>
    </source>
</evidence>
<comment type="caution">
    <text evidence="10">Lacks conserved residue(s) required for the propagation of feature annotation.</text>
</comment>
<dbReference type="SMART" id="SM00136">
    <property type="entry name" value="LamNT"/>
    <property type="match status" value="1"/>
</dbReference>
<dbReference type="FunFam" id="2.10.25.10:FF:000083">
    <property type="entry name" value="Laminin subunit alpha"/>
    <property type="match status" value="1"/>
</dbReference>
<dbReference type="PANTHER" id="PTHR10574">
    <property type="entry name" value="NETRIN/LAMININ-RELATED"/>
    <property type="match status" value="1"/>
</dbReference>
<dbReference type="AlphaFoldDB" id="A0A077YZ19"/>
<keyword evidence="2" id="KW-0964">Secreted</keyword>
<evidence type="ECO:0000256" key="4">
    <source>
        <dbReference type="ARBA" id="ARBA00022729"/>
    </source>
</evidence>
<dbReference type="FunFam" id="2.10.25.10:FF:000188">
    <property type="entry name" value="Laminin subunit gamma 2"/>
    <property type="match status" value="1"/>
</dbReference>
<evidence type="ECO:0000256" key="9">
    <source>
        <dbReference type="ARBA" id="ARBA00023292"/>
    </source>
</evidence>
<dbReference type="FunFam" id="2.10.25.10:FF:000209">
    <property type="entry name" value="Laminin subunit alpha 5"/>
    <property type="match status" value="2"/>
</dbReference>
<feature type="disulfide bond" evidence="10">
    <location>
        <begin position="639"/>
        <end position="656"/>
    </location>
</feature>
<evidence type="ECO:0000256" key="11">
    <source>
        <dbReference type="SAM" id="SignalP"/>
    </source>
</evidence>
<dbReference type="GO" id="GO:0005604">
    <property type="term" value="C:basement membrane"/>
    <property type="evidence" value="ECO:0007669"/>
    <property type="project" value="UniProtKB-SubCell"/>
</dbReference>
<evidence type="ECO:0000259" key="12">
    <source>
        <dbReference type="PROSITE" id="PS50027"/>
    </source>
</evidence>
<feature type="chain" id="PRO_5001728483" evidence="11">
    <location>
        <begin position="23"/>
        <end position="1964"/>
    </location>
</feature>
<dbReference type="STRING" id="36087.A0A077YZ19"/>
<feature type="disulfide bond" evidence="10">
    <location>
        <begin position="545"/>
        <end position="557"/>
    </location>
</feature>
<evidence type="ECO:0000256" key="10">
    <source>
        <dbReference type="PROSITE-ProRule" id="PRU00460"/>
    </source>
</evidence>
<dbReference type="PROSITE" id="PS01248">
    <property type="entry name" value="EGF_LAM_1"/>
    <property type="match status" value="6"/>
</dbReference>
<dbReference type="GO" id="GO:0009888">
    <property type="term" value="P:tissue development"/>
    <property type="evidence" value="ECO:0007669"/>
    <property type="project" value="TreeGrafter"/>
</dbReference>
<feature type="disulfide bond" evidence="10">
    <location>
        <begin position="1615"/>
        <end position="1624"/>
    </location>
</feature>
<dbReference type="Pfam" id="PF00052">
    <property type="entry name" value="Laminin_B"/>
    <property type="match status" value="1"/>
</dbReference>
<keyword evidence="5" id="KW-0677">Repeat</keyword>
<dbReference type="CDD" id="cd00055">
    <property type="entry name" value="EGF_Lam"/>
    <property type="match status" value="16"/>
</dbReference>
<dbReference type="InterPro" id="IPR000034">
    <property type="entry name" value="Laminin_IV"/>
</dbReference>
<dbReference type="FunFam" id="2.10.25.10:FF:000011">
    <property type="entry name" value="Cadherin EGF LAG seven-pass G-type receptor"/>
    <property type="match status" value="2"/>
</dbReference>
<feature type="disulfide bond" evidence="10">
    <location>
        <begin position="1185"/>
        <end position="1197"/>
    </location>
</feature>
<feature type="disulfide bond" evidence="10">
    <location>
        <begin position="710"/>
        <end position="719"/>
    </location>
</feature>
<feature type="disulfide bond" evidence="10">
    <location>
        <begin position="591"/>
        <end position="603"/>
    </location>
</feature>
<feature type="disulfide bond" evidence="10">
    <location>
        <begin position="1740"/>
        <end position="1754"/>
    </location>
</feature>
<feature type="disulfide bond" evidence="10">
    <location>
        <begin position="593"/>
        <end position="610"/>
    </location>
</feature>
<dbReference type="GO" id="GO:0048468">
    <property type="term" value="P:cell development"/>
    <property type="evidence" value="ECO:0007669"/>
    <property type="project" value="UniProtKB-ARBA"/>
</dbReference>
<feature type="domain" description="Laminin EGF-like" evidence="12">
    <location>
        <begin position="545"/>
        <end position="590"/>
    </location>
</feature>
<dbReference type="Gene3D" id="2.10.25.10">
    <property type="entry name" value="Laminin"/>
    <property type="match status" value="18"/>
</dbReference>
<feature type="disulfide bond" evidence="10">
    <location>
        <begin position="1299"/>
        <end position="1308"/>
    </location>
</feature>
<reference evidence="14" key="1">
    <citation type="submission" date="2014-01" db="EMBL/GenBank/DDBJ databases">
        <authorList>
            <person name="Aslett M."/>
        </authorList>
    </citation>
    <scope>NUCLEOTIDE SEQUENCE</scope>
</reference>
<reference evidence="14" key="2">
    <citation type="submission" date="2014-03" db="EMBL/GenBank/DDBJ databases">
        <title>The whipworm genome and dual-species transcriptomics of an intimate host-pathogen interaction.</title>
        <authorList>
            <person name="Foth B.J."/>
            <person name="Tsai I.J."/>
            <person name="Reid A.J."/>
            <person name="Bancroft A.J."/>
            <person name="Nichol S."/>
            <person name="Tracey A."/>
            <person name="Holroyd N."/>
            <person name="Cotton J.A."/>
            <person name="Stanley E.J."/>
            <person name="Zarowiecki M."/>
            <person name="Liu J.Z."/>
            <person name="Huckvale T."/>
            <person name="Cooper P.J."/>
            <person name="Grencis R.K."/>
            <person name="Berriman M."/>
        </authorList>
    </citation>
    <scope>NUCLEOTIDE SEQUENCE [LARGE SCALE GENOMIC DNA]</scope>
</reference>
<feature type="disulfide bond" evidence="10">
    <location>
        <begin position="612"/>
        <end position="621"/>
    </location>
</feature>
<keyword evidence="15" id="KW-1185">Reference proteome</keyword>
<feature type="domain" description="Laminin EGF-like" evidence="12">
    <location>
        <begin position="1596"/>
        <end position="1645"/>
    </location>
</feature>
<evidence type="ECO:0000259" key="13">
    <source>
        <dbReference type="PROSITE" id="PS51117"/>
    </source>
</evidence>
<feature type="disulfide bond" evidence="10">
    <location>
        <begin position="1187"/>
        <end position="1204"/>
    </location>
</feature>
<dbReference type="OrthoDB" id="10011303at2759"/>
<dbReference type="SMART" id="SM00180">
    <property type="entry name" value="EGF_Lam"/>
    <property type="match status" value="21"/>
</dbReference>
<feature type="domain" description="Laminin EGF-like" evidence="12">
    <location>
        <begin position="1704"/>
        <end position="1756"/>
    </location>
</feature>
<dbReference type="PRINTS" id="PR00011">
    <property type="entry name" value="EGFLAMININ"/>
</dbReference>
<accession>A0A077YZ19</accession>
<dbReference type="SUPFAM" id="SSF57196">
    <property type="entry name" value="EGF/Laminin"/>
    <property type="match status" value="16"/>
</dbReference>
<dbReference type="FunFam" id="2.10.25.10:FF:000106">
    <property type="entry name" value="Heparan sulfate proteoglycan 2"/>
    <property type="match status" value="1"/>
</dbReference>
<evidence type="ECO:0000256" key="1">
    <source>
        <dbReference type="ARBA" id="ARBA00004302"/>
    </source>
</evidence>
<feature type="disulfide bond" evidence="10">
    <location>
        <begin position="1728"/>
        <end position="1737"/>
    </location>
</feature>
<evidence type="ECO:0000256" key="3">
    <source>
        <dbReference type="ARBA" id="ARBA00022530"/>
    </source>
</evidence>
<dbReference type="InterPro" id="IPR002049">
    <property type="entry name" value="LE_dom"/>
</dbReference>
<sequence length="1964" mass="217741">MASLRWALFILVLARNMGISCSQVLNPPYFNLAEAKKITVTSTCGEQNGQPIRELYCSLAGATRYSPYEGYYSYNYEDDLVSLRVPGEDPASLENRKPLLHASEGQPFGGQNCEYCDAANPELRHPAEYMVDGTPRYWQSPPLSRGMDYNQVNITIDLEQEFHVAYVSLQMANSPRPGLWVLERSTDHGKTYLPWQYFAETPAQCEEFFGPDSLQPIMDDDSVICTTEYSQIIPLGNGQIFITLLNNRPGRGNFSHSDKLQRFTRATNVRIRLLRTKTLQGHLMDLNDKKDPTITRRVRFHSFILAVNNKWSLQYFYSIKEIEMGGRCVCHGHAQTCDILDPLRPTRLLCRCEHNTCGDQCEQCCPGFMQKRWRPVREGQIFECEPCNCFGHSTECEYDPEVDANQKSLDIHGQYKGGGVCKNCGHNTTGINCETCKPGFFRPAGRQRESLDACIPCQCDSPFFDGSCDLETGRCHCAKQFQPPDCDACSYGYYNFPGCEECACFLPGSEGAPQGEQCPCKINFNGKHCNTCSDGYHSFPLCAACACSQPGSVDNICNSTTGHCSCKMNYNGTACERCSSGYFNYPKCTFCNCNTAGALPEICNDTTGACKCKPTHAGNSCDRCRDGYFQFPICEACLCSLDGAFSGFCNTQTGQCQCKPNYTGRKCDHCAAGYYGFPRCLGEPDAQTTCECNRYGSLGTTCTDEGHCFCKAGFTGAKCDRCKENFFNYPLCEEGSLCSCKSQVTGRRCQQCKPFHWNLQYHNLQGCEPCNCYVQGTLSSLTDCDHLSGQCQCKLNTLGRDCSQCKPGFYAMNQSNPFGCEPCDCDSGGSYSHICESRTGQCHCKPRVGGRRCNEPIEAHFFPILQHIKYEAEDGFSPDYKAIRYATDEKTFPKFSGKGFVRFNYDSSVHLHEKEGKQQIEVRLPRAPEPVSTLLKTPSGQPYPLVLNPGKWMLKVKTARRFFLAYTLRIDGISPGNYTLLVSYQNFEPNMVPADVKPDDDPLSSGSIIFEHCPYSCFGYSFLPIPESMLIEIESGYRNQSVTGHDSGIEVYDESLPYDDVAPESANAIANLRFCPSVSGCRSIAYSKDDESSAAFDIVDKFDLSVFQNNVSGNTTYLDYLFVIPLKSYSDDLLIPQSVEHLQHSLANCSQHLSEPLLHMKTIDEECKKLIFSLTVDFNAGAMSCDCNLEGSTSFICERYGGQCQCMQNVVGRQCDKCRSGYFGFPECKPCNCSRNFMCDPSTGSCYCPPLTEGNKCDRCKVHAYGFDPLIGCQECHCSVVGTIEQSLNCDETNGQCSCMKNVGGRRCEKCLAGFYGYPHCYECACDLSGSNAEICEQNSATCLCKVFQPLLKILRRATSDYLQENVIGSTCATCAPGTFNLARDNEKGCTECFCFGVTDNCRSSTFKKTSIIDMYGWKVPTWAGKHRQIETDGKVEVVFDETDLIGQNGKLVYLFSPISYLGNRLLSYGGRIEYMVMAMPAQEESAITVSPDLIMRGNNMSIEYWSENQPSSFESYFSIQTTLLPAVSMDSADENDLAEGELAASNVEVCHCPTPYKGTSCEVCSFYGALKLLQECAEGFYRVGSGPLLGSCVPCRCNGHSESCDRITGRCFDCKHNTTGDNCELCDRGFHGVATFGTPFDCQLCPCPHPTMENNFALDCTVSEIGNLLACHCEEGYTGERCERCATGWYGKPYRSGNKCQRCFCNDNNDLSVENACDPESGRCLFCMNNTDGFHCDECSPWFYGDAKEGKNCTACSCDRCGAEKCEAQTGKCKCKRNVEGENCDHCISNAWGFHYCQGCQMCNCAAASVSGQCDLQMGQCPCQSGASGLFCDRCAEGYWNYSVSGCQKCDCESDLAMGTICDTATGQCQCMEGATGVRCENCLPGYMVIPHHGCQVCDECVLGLVEDMQQTARRFDEMELDLQNVTMEQVSSRRLNRLQSATNSLEVTGGQFGFKACNRSFP</sequence>
<dbReference type="GO" id="GO:0009887">
    <property type="term" value="P:animal organ morphogenesis"/>
    <property type="evidence" value="ECO:0007669"/>
    <property type="project" value="TreeGrafter"/>
</dbReference>
<dbReference type="FunFam" id="2.10.25.10:FF:000051">
    <property type="entry name" value="Laminin subunit alpha 4"/>
    <property type="match status" value="1"/>
</dbReference>